<proteinExistence type="predicted"/>
<reference evidence="1" key="1">
    <citation type="submission" date="2024-09" db="EMBL/GenBank/DDBJ databases">
        <authorList>
            <person name="Liu J."/>
        </authorList>
    </citation>
    <scope>NUCLEOTIDE SEQUENCE</scope>
    <source>
        <strain evidence="1">NBU2967</strain>
    </source>
</reference>
<evidence type="ECO:0000313" key="1">
    <source>
        <dbReference type="EMBL" id="MFH6602420.1"/>
    </source>
</evidence>
<comment type="caution">
    <text evidence="1">The sequence shown here is derived from an EMBL/GenBank/DDBJ whole genome shotgun (WGS) entry which is preliminary data.</text>
</comment>
<keyword evidence="1" id="KW-0548">Nucleotidyltransferase</keyword>
<accession>A0ACC7LGX1</accession>
<dbReference type="Proteomes" id="UP001595191">
    <property type="component" value="Unassembled WGS sequence"/>
</dbReference>
<evidence type="ECO:0000313" key="2">
    <source>
        <dbReference type="Proteomes" id="UP001595191"/>
    </source>
</evidence>
<sequence>MAEQKRLFLLDAYALIFRGYYALIKNPRINSKGMDTSAIMGFMNSLFDVIKREKPDHLAVCFDKGGSVERTDLYEDYKANRDETPDAIKVAVPYIQDILKAMHIPVVVLEGWEADDIIGTLSKQAEKEDYKVFMVTPDKDFGQLVSENIFMYRPARLGNGIEIWGIPEVQKRFGVERPEQVIDYLGMMGDASDNIPGLPGVGDKTAKKFIAEFGSLENLLANTDKLKGKMKEKIEENAELGLLSKKLATICVDCDVKFNAEDYEMSVPDAEKVQQIFEELEFRRLKDQFIKIFSGETDTPQTQVTSTPTAKKEAQIAGGGQFSLFGNDGSGAATIKDASSRKTIKDVPHVYQSITSGMAMKLFVQNLMAQRSVCFDTETTGINPITAELVGIAFSWEAGKGFYIPFPEDRKEAQEIIEQLRPFFEAEDIEKIGQNLKYDIKVLNKYNVRVKGRFFDTMLAHYLINPDMRHNMDVLSETYLNYTPVSITELIGKKGKNQLSMREVPLEQQTEYAVEDADITFQLAQHFRPELAEAKTEDLFNDIEIPLLHVLADMELEGINLDKEFLKSLSDELENDINNLQTKIYEAAGEEFNIASPKQLGEILFDKMKLVEKPKKTKTGQYSTAEDVLSYLAKDHKIIQDVLDYRALSKLKSTYVDALPEQVEPSTGRVHTDYMQTVAATGRLSSNNPNLQNIPIRTERGRQVRKAFVPRNEDYTLLAADYSQIELRIIAALSEETTMIEAFKNGEDIHASTASKVFNVPIDQVTREQRSNAKTVNFGIIYGVSAFGLSNQTDLSRSESKELIDTYYKTYPKLRNYISEQIDFAREHGYVQTVLGRRRYLKDINGSNQVVRGAAERNAVNAPIQGSAADIIKIAMINIHKKLLEGDYKTKMLLQVHDELVFDVYKPELDKIRPLIKSEMENAYKLSVPLDVELGEGNNWLMAH</sequence>
<keyword evidence="1" id="KW-0808">Transferase</keyword>
<protein>
    <submittedName>
        <fullName evidence="1">DNA polymerase I</fullName>
        <ecNumber evidence="1">2.7.7.7</ecNumber>
    </submittedName>
</protein>
<keyword evidence="2" id="KW-1185">Reference proteome</keyword>
<dbReference type="EC" id="2.7.7.7" evidence="1"/>
<dbReference type="EMBL" id="JBHFPV010000001">
    <property type="protein sequence ID" value="MFH6602420.1"/>
    <property type="molecule type" value="Genomic_DNA"/>
</dbReference>
<name>A0ACC7LGX1_9FLAO</name>
<gene>
    <name evidence="1" type="primary">polA</name>
    <name evidence="1" type="ORF">ACEZ3G_02950</name>
</gene>
<organism evidence="1 2">
    <name type="scientific">Meishania litoralis</name>
    <dbReference type="NCBI Taxonomy" id="3434685"/>
    <lineage>
        <taxon>Bacteria</taxon>
        <taxon>Pseudomonadati</taxon>
        <taxon>Bacteroidota</taxon>
        <taxon>Flavobacteriia</taxon>
        <taxon>Flavobacteriales</taxon>
        <taxon>Flavobacteriaceae</taxon>
        <taxon>Meishania</taxon>
    </lineage>
</organism>